<dbReference type="Pfam" id="PF00375">
    <property type="entry name" value="SDF"/>
    <property type="match status" value="1"/>
</dbReference>
<keyword evidence="4 7" id="KW-0812">Transmembrane</keyword>
<dbReference type="SUPFAM" id="SSF118215">
    <property type="entry name" value="Proton glutamate symport protein"/>
    <property type="match status" value="1"/>
</dbReference>
<dbReference type="InterPro" id="IPR036458">
    <property type="entry name" value="Na:dicarbo_symporter_sf"/>
</dbReference>
<keyword evidence="6 7" id="KW-0472">Membrane</keyword>
<feature type="transmembrane region" description="Helical" evidence="7">
    <location>
        <begin position="94"/>
        <end position="113"/>
    </location>
</feature>
<feature type="transmembrane region" description="Helical" evidence="7">
    <location>
        <begin position="359"/>
        <end position="381"/>
    </location>
</feature>
<accession>A0A9Q8TY38</accession>
<dbReference type="InterPro" id="IPR001991">
    <property type="entry name" value="Na-dicarboxylate_symporter"/>
</dbReference>
<evidence type="ECO:0000256" key="3">
    <source>
        <dbReference type="ARBA" id="ARBA00022475"/>
    </source>
</evidence>
<dbReference type="Gene3D" id="1.10.3860.10">
    <property type="entry name" value="Sodium:dicarboxylate symporter"/>
    <property type="match status" value="1"/>
</dbReference>
<dbReference type="GO" id="GO:0006835">
    <property type="term" value="P:dicarboxylic acid transport"/>
    <property type="evidence" value="ECO:0007669"/>
    <property type="project" value="TreeGrafter"/>
</dbReference>
<keyword evidence="3" id="KW-1003">Cell membrane</keyword>
<evidence type="ECO:0000313" key="9">
    <source>
        <dbReference type="Proteomes" id="UP001056381"/>
    </source>
</evidence>
<proteinExistence type="predicted"/>
<gene>
    <name evidence="8" type="ORF">M9B40_05005</name>
</gene>
<feature type="transmembrane region" description="Helical" evidence="7">
    <location>
        <begin position="303"/>
        <end position="324"/>
    </location>
</feature>
<feature type="transmembrane region" description="Helical" evidence="7">
    <location>
        <begin position="265"/>
        <end position="283"/>
    </location>
</feature>
<feature type="transmembrane region" description="Helical" evidence="7">
    <location>
        <begin position="193"/>
        <end position="215"/>
    </location>
</feature>
<evidence type="ECO:0000256" key="2">
    <source>
        <dbReference type="ARBA" id="ARBA00022448"/>
    </source>
</evidence>
<dbReference type="AlphaFoldDB" id="A0A9Q8TY38"/>
<dbReference type="PRINTS" id="PR00173">
    <property type="entry name" value="EDTRNSPORT"/>
</dbReference>
<comment type="subcellular location">
    <subcellularLocation>
        <location evidence="1">Cell membrane</location>
        <topology evidence="1">Multi-pass membrane protein</topology>
    </subcellularLocation>
</comment>
<evidence type="ECO:0000256" key="7">
    <source>
        <dbReference type="SAM" id="Phobius"/>
    </source>
</evidence>
<feature type="transmembrane region" description="Helical" evidence="7">
    <location>
        <begin position="227"/>
        <end position="253"/>
    </location>
</feature>
<evidence type="ECO:0000256" key="6">
    <source>
        <dbReference type="ARBA" id="ARBA00023136"/>
    </source>
</evidence>
<keyword evidence="5 7" id="KW-1133">Transmembrane helix</keyword>
<keyword evidence="9" id="KW-1185">Reference proteome</keyword>
<evidence type="ECO:0000256" key="5">
    <source>
        <dbReference type="ARBA" id="ARBA00022989"/>
    </source>
</evidence>
<reference evidence="8" key="1">
    <citation type="submission" date="2022-05" db="EMBL/GenBank/DDBJ databases">
        <title>Single-amplified genomics reveal most streamlined microbe among free-living bacteria.</title>
        <authorList>
            <person name="Roda-Garcia J."/>
            <person name="Haro-Moreno J.M."/>
            <person name="Rodriguez-Valera F."/>
            <person name="Almagro-Moreno S."/>
            <person name="Lopez-Perez M."/>
        </authorList>
    </citation>
    <scope>NUCLEOTIDE SEQUENCE</scope>
    <source>
        <strain evidence="8">TMED112-D2-2</strain>
    </source>
</reference>
<feature type="transmembrane region" description="Helical" evidence="7">
    <location>
        <begin position="155"/>
        <end position="172"/>
    </location>
</feature>
<feature type="transmembrane region" description="Helical" evidence="7">
    <location>
        <begin position="12"/>
        <end position="31"/>
    </location>
</feature>
<dbReference type="Proteomes" id="UP001056381">
    <property type="component" value="Chromosome"/>
</dbReference>
<dbReference type="PANTHER" id="PTHR42865">
    <property type="entry name" value="PROTON/GLUTAMATE-ASPARTATE SYMPORTER"/>
    <property type="match status" value="1"/>
</dbReference>
<evidence type="ECO:0000256" key="4">
    <source>
        <dbReference type="ARBA" id="ARBA00022692"/>
    </source>
</evidence>
<protein>
    <submittedName>
        <fullName evidence="8">Dicarboxylate/amino acid:cation symporter</fullName>
    </submittedName>
</protein>
<dbReference type="PANTHER" id="PTHR42865:SF7">
    <property type="entry name" value="PROTON_GLUTAMATE-ASPARTATE SYMPORTER"/>
    <property type="match status" value="1"/>
</dbReference>
<dbReference type="EMBL" id="CP097966">
    <property type="protein sequence ID" value="URQ63083.1"/>
    <property type="molecule type" value="Genomic_DNA"/>
</dbReference>
<sequence length="420" mass="45275">MKTLDAPKNLTRNVLLGMTLGVIIASIFFYFQAQIQDDVFLAVEKYIFNLGGQVFKNLLLLIVVPLVFFSLVSGISSLSNMVKLGSIATKTIGLYLLTTGLAVSLALFFGWVFNLSGYEGEVESYEPVQGSADLYQTVLRIFPSNIFGAFVENNMLGIVFISILFGIALNLTDDLTSGLSKAFEKMNIVFLKIVLLIMNFAPFGVFCLIGSYVMAKGLNVFGDLAQYVLILMFVLFFHLFFTYSLILKIFANLNPIIFFRKMRNVALFAFSTSSSAATIPVTLKTVSDDLGVKKDVASFVVPVGATINMDGTAIMQGLATMFIASTVGVDLSLVQYGQIVLLAMVTSIGTAAVPSAGTVTLALILGSVGLPLDAIGLILAVDRILDMIRTSVNVCGDAAVSCIVAKSENELEEKTFNKLG</sequence>
<name>A0A9Q8TY38_9GAMM</name>
<organism evidence="8 9">
    <name type="scientific">SAR86 cluster bacterium</name>
    <dbReference type="NCBI Taxonomy" id="2030880"/>
    <lineage>
        <taxon>Bacteria</taxon>
        <taxon>Pseudomonadati</taxon>
        <taxon>Pseudomonadota</taxon>
        <taxon>Gammaproteobacteria</taxon>
        <taxon>SAR86 cluster</taxon>
    </lineage>
</organism>
<dbReference type="GO" id="GO:0015293">
    <property type="term" value="F:symporter activity"/>
    <property type="evidence" value="ECO:0007669"/>
    <property type="project" value="UniProtKB-KW"/>
</dbReference>
<dbReference type="GO" id="GO:0005886">
    <property type="term" value="C:plasma membrane"/>
    <property type="evidence" value="ECO:0007669"/>
    <property type="project" value="UniProtKB-SubCell"/>
</dbReference>
<evidence type="ECO:0000256" key="1">
    <source>
        <dbReference type="ARBA" id="ARBA00004651"/>
    </source>
</evidence>
<feature type="transmembrane region" description="Helical" evidence="7">
    <location>
        <begin position="58"/>
        <end position="82"/>
    </location>
</feature>
<feature type="transmembrane region" description="Helical" evidence="7">
    <location>
        <begin position="336"/>
        <end position="353"/>
    </location>
</feature>
<evidence type="ECO:0000313" key="8">
    <source>
        <dbReference type="EMBL" id="URQ63083.1"/>
    </source>
</evidence>
<keyword evidence="2" id="KW-0813">Transport</keyword>